<dbReference type="OrthoDB" id="290122at2"/>
<dbReference type="RefSeq" id="WP_141176669.1">
    <property type="nucleotide sequence ID" value="NZ_JBHUFX010000022.1"/>
</dbReference>
<evidence type="ECO:0000256" key="1">
    <source>
        <dbReference type="ARBA" id="ARBA00022452"/>
    </source>
</evidence>
<evidence type="ECO:0000259" key="7">
    <source>
        <dbReference type="Pfam" id="PF17287"/>
    </source>
</evidence>
<reference evidence="8 9" key="1">
    <citation type="submission" date="2019-06" db="EMBL/GenBank/DDBJ databases">
        <authorList>
            <person name="Yang Y."/>
        </authorList>
    </citation>
    <scope>NUCLEOTIDE SEQUENCE [LARGE SCALE GENOMIC DNA]</scope>
    <source>
        <strain evidence="8 9">BIT-26</strain>
    </source>
</reference>
<dbReference type="PIRSF" id="PIRSF029745">
    <property type="entry name" value="FhaC"/>
    <property type="match status" value="1"/>
</dbReference>
<dbReference type="InterPro" id="IPR027282">
    <property type="entry name" value="TPS"/>
</dbReference>
<dbReference type="Gene3D" id="3.10.20.310">
    <property type="entry name" value="membrane protein fhac"/>
    <property type="match status" value="1"/>
</dbReference>
<dbReference type="AlphaFoldDB" id="A0A506V8G3"/>
<evidence type="ECO:0000256" key="3">
    <source>
        <dbReference type="ARBA" id="ARBA00023237"/>
    </source>
</evidence>
<dbReference type="InterPro" id="IPR013686">
    <property type="entry name" value="Polypept-transport_assoc_ShlB"/>
</dbReference>
<evidence type="ECO:0000313" key="9">
    <source>
        <dbReference type="Proteomes" id="UP000319523"/>
    </source>
</evidence>
<keyword evidence="1" id="KW-1134">Transmembrane beta strand</keyword>
<dbReference type="Proteomes" id="UP000319523">
    <property type="component" value="Unassembled WGS sequence"/>
</dbReference>
<feature type="chain" id="PRO_5021282187" evidence="4">
    <location>
        <begin position="20"/>
        <end position="557"/>
    </location>
</feature>
<dbReference type="InterPro" id="IPR051544">
    <property type="entry name" value="TPS_OM_transporter"/>
</dbReference>
<gene>
    <name evidence="8" type="ORF">FKM52_13350</name>
</gene>
<dbReference type="EMBL" id="VHQI01000007">
    <property type="protein sequence ID" value="TPW41732.1"/>
    <property type="molecule type" value="Genomic_DNA"/>
</dbReference>
<dbReference type="GO" id="GO:0008320">
    <property type="term" value="F:protein transmembrane transporter activity"/>
    <property type="evidence" value="ECO:0007669"/>
    <property type="project" value="TreeGrafter"/>
</dbReference>
<feature type="domain" description="ShlB POTRA" evidence="7">
    <location>
        <begin position="153"/>
        <end position="203"/>
    </location>
</feature>
<dbReference type="Pfam" id="PF03865">
    <property type="entry name" value="ShlB"/>
    <property type="match status" value="1"/>
</dbReference>
<dbReference type="GO" id="GO:0098046">
    <property type="term" value="C:type V protein secretion system complex"/>
    <property type="evidence" value="ECO:0007669"/>
    <property type="project" value="TreeGrafter"/>
</dbReference>
<dbReference type="GO" id="GO:0046819">
    <property type="term" value="P:protein secretion by the type V secretion system"/>
    <property type="evidence" value="ECO:0007669"/>
    <property type="project" value="TreeGrafter"/>
</dbReference>
<comment type="caution">
    <text evidence="8">The sequence shown here is derived from an EMBL/GenBank/DDBJ whole genome shotgun (WGS) entry which is preliminary data.</text>
</comment>
<protein>
    <submittedName>
        <fullName evidence="8">ShlB/FhaC/HecB family hemolysin secretion/activation protein</fullName>
    </submittedName>
</protein>
<evidence type="ECO:0000256" key="4">
    <source>
        <dbReference type="SAM" id="SignalP"/>
    </source>
</evidence>
<name>A0A506V8G3_9GAMM</name>
<evidence type="ECO:0000259" key="5">
    <source>
        <dbReference type="Pfam" id="PF03865"/>
    </source>
</evidence>
<feature type="signal peptide" evidence="4">
    <location>
        <begin position="1"/>
        <end position="19"/>
    </location>
</feature>
<feature type="domain" description="Haemolysin activator HlyB C-terminal" evidence="5">
    <location>
        <begin position="208"/>
        <end position="521"/>
    </location>
</feature>
<keyword evidence="3" id="KW-0998">Cell outer membrane</keyword>
<keyword evidence="1" id="KW-0472">Membrane</keyword>
<organism evidence="8 9">
    <name type="scientific">Mixta tenebrionis</name>
    <dbReference type="NCBI Taxonomy" id="2562439"/>
    <lineage>
        <taxon>Bacteria</taxon>
        <taxon>Pseudomonadati</taxon>
        <taxon>Pseudomonadota</taxon>
        <taxon>Gammaproteobacteria</taxon>
        <taxon>Enterobacterales</taxon>
        <taxon>Erwiniaceae</taxon>
        <taxon>Mixta</taxon>
    </lineage>
</organism>
<keyword evidence="2" id="KW-0812">Transmembrane</keyword>
<accession>A0A506V8G3</accession>
<dbReference type="Pfam" id="PF08479">
    <property type="entry name" value="POTRA_2"/>
    <property type="match status" value="1"/>
</dbReference>
<sequence>MFYRMLSLALLILPATAFSHINSAIIEQQNLHQQEQQKARQKSLATSGKAVQGSVTVTDNNTGEFIDTEGCLKIKAIQLENRSDLPFWLPLQRIADRGINHCLNTANVRHLVRLLENRVMKAGYITSRISVPEQQAGSGTLRLRIDAGRVGQLALSAGSSDNIYLNAAFPLRSGDLLDLRAVEQGLENMQRVPHTDVAIRLAPGIQPGSSDITIKRQQSRGWRTAFWLDDAGSRYTGRYQGGAAFYLDNPTTLNDLFYFSLGRTLKYKKERGSRNYAVWYSVPYGYWLLDFYASENRYNQPLTDELAGYYYSGKSHNLSVQLSRLLHRDASQKTTLSAQINKRRYRYFLSDTELELQQKEITNLQLTLAHRRYIQDNVLDATISLQRNVSWFGNRPTTEMLYNGYHRAGRLMTFDLQAWLPFQLAGARMSYQPRFLLQASPDKLITQDQFSIGSRWSVRGFDGEASLTGNSGWFLSNTVNLDLPRWQQQLYAGVDYGQIVSRADNSEAGKHMAGGVIGVRGELWSFGYDLFAGAPIYKPENFPTDRITLGFSARWTW</sequence>
<evidence type="ECO:0000259" key="6">
    <source>
        <dbReference type="Pfam" id="PF08479"/>
    </source>
</evidence>
<keyword evidence="9" id="KW-1185">Reference proteome</keyword>
<dbReference type="PANTHER" id="PTHR34597:SF3">
    <property type="entry name" value="OUTER MEMBRANE TRANSPORTER CDIB"/>
    <property type="match status" value="1"/>
</dbReference>
<dbReference type="PANTHER" id="PTHR34597">
    <property type="entry name" value="SLR1661 PROTEIN"/>
    <property type="match status" value="1"/>
</dbReference>
<dbReference type="InterPro" id="IPR005565">
    <property type="entry name" value="Hemolysn_activator_HlyB_C"/>
</dbReference>
<evidence type="ECO:0000313" key="8">
    <source>
        <dbReference type="EMBL" id="TPW41732.1"/>
    </source>
</evidence>
<dbReference type="Pfam" id="PF17287">
    <property type="entry name" value="POTRA_3"/>
    <property type="match status" value="1"/>
</dbReference>
<dbReference type="Gene3D" id="2.40.160.50">
    <property type="entry name" value="membrane protein fhac: a member of the omp85/tpsb transporter family"/>
    <property type="match status" value="1"/>
</dbReference>
<evidence type="ECO:0000256" key="2">
    <source>
        <dbReference type="ARBA" id="ARBA00022692"/>
    </source>
</evidence>
<dbReference type="InterPro" id="IPR035251">
    <property type="entry name" value="ShlB_POTRA"/>
</dbReference>
<feature type="domain" description="Polypeptide-transport-associated ShlB-type" evidence="6">
    <location>
        <begin position="73"/>
        <end position="145"/>
    </location>
</feature>
<keyword evidence="4" id="KW-0732">Signal</keyword>
<proteinExistence type="predicted"/>